<dbReference type="RefSeq" id="WP_380564261.1">
    <property type="nucleotide sequence ID" value="NZ_JBEUKS010000003.1"/>
</dbReference>
<dbReference type="PANTHER" id="PTHR35010">
    <property type="entry name" value="BLL4672 PROTEIN-RELATED"/>
    <property type="match status" value="1"/>
</dbReference>
<evidence type="ECO:0000313" key="3">
    <source>
        <dbReference type="EMBL" id="MFC1438706.1"/>
    </source>
</evidence>
<dbReference type="PANTHER" id="PTHR35010:SF2">
    <property type="entry name" value="BLL4672 PROTEIN"/>
    <property type="match status" value="1"/>
</dbReference>
<accession>A0ABV6XKC3</accession>
<dbReference type="Proteomes" id="UP001592581">
    <property type="component" value="Unassembled WGS sequence"/>
</dbReference>
<gene>
    <name evidence="3" type="ORF">ABUW04_10600</name>
</gene>
<dbReference type="Gene3D" id="1.10.260.40">
    <property type="entry name" value="lambda repressor-like DNA-binding domains"/>
    <property type="match status" value="1"/>
</dbReference>
<proteinExistence type="predicted"/>
<feature type="region of interest" description="Disordered" evidence="1">
    <location>
        <begin position="272"/>
        <end position="297"/>
    </location>
</feature>
<dbReference type="Pfam" id="PF17765">
    <property type="entry name" value="MLTR_LBD"/>
    <property type="match status" value="1"/>
</dbReference>
<dbReference type="Gene3D" id="3.30.450.180">
    <property type="match status" value="1"/>
</dbReference>
<dbReference type="EMBL" id="JBEUKS010000003">
    <property type="protein sequence ID" value="MFC1438706.1"/>
    <property type="molecule type" value="Genomic_DNA"/>
</dbReference>
<reference evidence="3 4" key="1">
    <citation type="submission" date="2024-06" db="EMBL/GenBank/DDBJ databases">
        <authorList>
            <person name="Lee S.D."/>
        </authorList>
    </citation>
    <scope>NUCLEOTIDE SEQUENCE [LARGE SCALE GENOMIC DNA]</scope>
    <source>
        <strain evidence="3 4">N1-10</strain>
    </source>
</reference>
<feature type="region of interest" description="Disordered" evidence="1">
    <location>
        <begin position="87"/>
        <end position="106"/>
    </location>
</feature>
<protein>
    <submittedName>
        <fullName evidence="3">Helix-turn-helix transcriptional regulator</fullName>
    </submittedName>
</protein>
<dbReference type="SMART" id="SM00530">
    <property type="entry name" value="HTH_XRE"/>
    <property type="match status" value="1"/>
</dbReference>
<dbReference type="PROSITE" id="PS50943">
    <property type="entry name" value="HTH_CROC1"/>
    <property type="match status" value="1"/>
</dbReference>
<sequence length="297" mass="32539">MDDLGDLGTFLQSRRAHVPPESVGVVVLTARRRVAGLRREELAQLAGVSVDYYTRLEQGRATQPSEQVLDALARALRLDDAARDHLHRLAGQRNNRPRPTGTTDTVRPQLRQILDTVADYPAMILNHRIDVLAYNRMAGLLYCDLDQVPVEDRNLARMVFLDADRFHLYADRSSCTADTVAQLRHAAGEFPGDPRLAALIGELSIGSRRFSELWAAAEVSVRGHGPLRFHHPVVGPITLHQERFTLPDGSGQELITLAPEPDSSDQDALRLLAGLGVRGTDQPGPSTNARTSSSAGV</sequence>
<feature type="compositionally biased region" description="Polar residues" evidence="1">
    <location>
        <begin position="283"/>
        <end position="297"/>
    </location>
</feature>
<dbReference type="Pfam" id="PF13560">
    <property type="entry name" value="HTH_31"/>
    <property type="match status" value="1"/>
</dbReference>
<evidence type="ECO:0000259" key="2">
    <source>
        <dbReference type="PROSITE" id="PS50943"/>
    </source>
</evidence>
<keyword evidence="4" id="KW-1185">Reference proteome</keyword>
<comment type="caution">
    <text evidence="3">The sequence shown here is derived from an EMBL/GenBank/DDBJ whole genome shotgun (WGS) entry which is preliminary data.</text>
</comment>
<dbReference type="SUPFAM" id="SSF47413">
    <property type="entry name" value="lambda repressor-like DNA-binding domains"/>
    <property type="match status" value="1"/>
</dbReference>
<feature type="domain" description="HTH cro/C1-type" evidence="2">
    <location>
        <begin position="28"/>
        <end position="83"/>
    </location>
</feature>
<dbReference type="InterPro" id="IPR041413">
    <property type="entry name" value="MLTR_LBD"/>
</dbReference>
<evidence type="ECO:0000313" key="4">
    <source>
        <dbReference type="Proteomes" id="UP001592581"/>
    </source>
</evidence>
<dbReference type="CDD" id="cd00093">
    <property type="entry name" value="HTH_XRE"/>
    <property type="match status" value="1"/>
</dbReference>
<dbReference type="InterPro" id="IPR010982">
    <property type="entry name" value="Lambda_DNA-bd_dom_sf"/>
</dbReference>
<name>A0ABV6XKC3_9ACTN</name>
<organism evidence="3 4">
    <name type="scientific">Streptacidiphilus jeojiensis</name>
    <dbReference type="NCBI Taxonomy" id="3229225"/>
    <lineage>
        <taxon>Bacteria</taxon>
        <taxon>Bacillati</taxon>
        <taxon>Actinomycetota</taxon>
        <taxon>Actinomycetes</taxon>
        <taxon>Kitasatosporales</taxon>
        <taxon>Streptomycetaceae</taxon>
        <taxon>Streptacidiphilus</taxon>
    </lineage>
</organism>
<evidence type="ECO:0000256" key="1">
    <source>
        <dbReference type="SAM" id="MobiDB-lite"/>
    </source>
</evidence>
<dbReference type="InterPro" id="IPR001387">
    <property type="entry name" value="Cro/C1-type_HTH"/>
</dbReference>